<evidence type="ECO:0000256" key="11">
    <source>
        <dbReference type="ARBA" id="ARBA00047811"/>
    </source>
</evidence>
<dbReference type="GO" id="GO:0007346">
    <property type="term" value="P:regulation of mitotic cell cycle"/>
    <property type="evidence" value="ECO:0007669"/>
    <property type="project" value="TreeGrafter"/>
</dbReference>
<comment type="cofactor">
    <cofactor evidence="1">
        <name>Mg(2+)</name>
        <dbReference type="ChEBI" id="CHEBI:18420"/>
    </cofactor>
</comment>
<keyword evidence="5" id="KW-0597">Phosphoprotein</keyword>
<dbReference type="FunFam" id="1.10.510.10:FF:000124">
    <property type="entry name" value="cyclin-dependent kinase 11B isoform X1"/>
    <property type="match status" value="1"/>
</dbReference>
<dbReference type="EMBL" id="LUCM01001947">
    <property type="protein sequence ID" value="KAA0198076.1"/>
    <property type="molecule type" value="Genomic_DNA"/>
</dbReference>
<dbReference type="FunFam" id="3.30.200.20:FF:000054">
    <property type="entry name" value="Cyclin-dependent kinase 11B"/>
    <property type="match status" value="1"/>
</dbReference>
<dbReference type="Gene3D" id="1.10.510.10">
    <property type="entry name" value="Transferase(Phosphotransferase) domain 1"/>
    <property type="match status" value="1"/>
</dbReference>
<comment type="catalytic activity">
    <reaction evidence="12">
        <text>L-seryl-[protein] + ATP = O-phospho-L-seryl-[protein] + ADP + H(+)</text>
        <dbReference type="Rhea" id="RHEA:17989"/>
        <dbReference type="Rhea" id="RHEA-COMP:9863"/>
        <dbReference type="Rhea" id="RHEA-COMP:11604"/>
        <dbReference type="ChEBI" id="CHEBI:15378"/>
        <dbReference type="ChEBI" id="CHEBI:29999"/>
        <dbReference type="ChEBI" id="CHEBI:30616"/>
        <dbReference type="ChEBI" id="CHEBI:83421"/>
        <dbReference type="ChEBI" id="CHEBI:456216"/>
        <dbReference type="EC" id="2.7.11.22"/>
    </reaction>
</comment>
<evidence type="ECO:0000256" key="1">
    <source>
        <dbReference type="ARBA" id="ARBA00001946"/>
    </source>
</evidence>
<dbReference type="PROSITE" id="PS00108">
    <property type="entry name" value="PROTEIN_KINASE_ST"/>
    <property type="match status" value="1"/>
</dbReference>
<evidence type="ECO:0000313" key="17">
    <source>
        <dbReference type="Proteomes" id="UP000728185"/>
    </source>
</evidence>
<evidence type="ECO:0000256" key="14">
    <source>
        <dbReference type="SAM" id="MobiDB-lite"/>
    </source>
</evidence>
<sequence length="1041" mass="116600">MALSSPREEGEEYSEEEEEIYTQSNPKRSIRSDKGRSRTEREEGEASSEEERRYSRSSRHPRPTHPTTGGISGDLLLDEAHYRNRLQERYERRESKRNATDNADRESDQRVRSTSSQFVAPRSRLDLSPYDTSDQLNPTGPAPPESDRHWRVGRSEAEKISSRARLPDAPSSLDGYPADASRKQVDKSEKKFTNPESRARAKRSDHDRSPNMNSSQVPRSYSASYLGYEHVAEDPEGRVDLEEQLVADSRRTDKQNRKSKSKKSKRDRHGHDRERVEYRIHKKSSKITKPHSYTELDYRGWETSKTDKLSLIEMEKQPLPGPTDRDRYSSGSSSGLSTSTHSASQSPPPSPYPSGHRKHRSKHGSSHSKADPEHAQGKHKRRYHRDARETAPPPDAVRIQSLLDSDLRNLSGSSRGQKNDKHKLEGSKQSDSQVPLKRSRLLMDAVREDSAAEKSDIAGGSRLPLSRAGSESSDRRLASTALGSGKLVDSDNTKSHSRKSRARITGYPHALSSNESSDSESGAHSDSITRSDNDQPGEVGDSTKDPLKQQGRDSAPSRTITQLPLRPTNPYRLYSESESDEEDHDDDQEQDTENVMDENTRRLEDLDELNADSRTGVDRKKSPKPSKPFYFPSIQGCRSVEEFECLNRIEEGTYGVVYRARDKKTNEIVALKRLKMEKERDGFPITSLREINTLMKAQHENIVTVREIVVGSNMDKIYLVMDYVEHDLKSLMEVMNGPFSVGEVKCLLRQLLCAVHHLHDNWILHRDLKTSNLLLSHQGILKVGDFGLAREYGSPLKHYTEVVVTLWYRAPELLLGVKQYTCPIDMWSVGCIFAEFLLQRPLFPGKGEVDELNIIFRDLGTPTERIWPGVSQLPGMKKCVFTDYPYNQLRRRFTEKQISDQGFDLLNSFLTYCPEKRITAEKALTHAYFKERPTAIHPSMFPSWPAKSEGAITVRKASPRPPAGGGALAAAAAAMAAAAAAAATGSGGNGRVRYQPPAPPMGGQRFYSSMGISGPGSRSGAAVGSGDLLSSGTDKGFLLRF</sequence>
<feature type="compositionally biased region" description="Basic and acidic residues" evidence="14">
    <location>
        <begin position="521"/>
        <end position="533"/>
    </location>
</feature>
<dbReference type="PROSITE" id="PS50011">
    <property type="entry name" value="PROTEIN_KINASE_DOM"/>
    <property type="match status" value="1"/>
</dbReference>
<feature type="compositionally biased region" description="Basic and acidic residues" evidence="14">
    <location>
        <begin position="417"/>
        <end position="428"/>
    </location>
</feature>
<dbReference type="SMART" id="SM00220">
    <property type="entry name" value="S_TKc"/>
    <property type="match status" value="1"/>
</dbReference>
<organism evidence="16 17">
    <name type="scientific">Fasciolopsis buskii</name>
    <dbReference type="NCBI Taxonomy" id="27845"/>
    <lineage>
        <taxon>Eukaryota</taxon>
        <taxon>Metazoa</taxon>
        <taxon>Spiralia</taxon>
        <taxon>Lophotrochozoa</taxon>
        <taxon>Platyhelminthes</taxon>
        <taxon>Trematoda</taxon>
        <taxon>Digenea</taxon>
        <taxon>Plagiorchiida</taxon>
        <taxon>Echinostomata</taxon>
        <taxon>Echinostomatoidea</taxon>
        <taxon>Fasciolidae</taxon>
        <taxon>Fasciolopsis</taxon>
    </lineage>
</organism>
<evidence type="ECO:0000256" key="9">
    <source>
        <dbReference type="ARBA" id="ARBA00022840"/>
    </source>
</evidence>
<evidence type="ECO:0000256" key="4">
    <source>
        <dbReference type="ARBA" id="ARBA00022527"/>
    </source>
</evidence>
<evidence type="ECO:0000256" key="5">
    <source>
        <dbReference type="ARBA" id="ARBA00022553"/>
    </source>
</evidence>
<evidence type="ECO:0000256" key="2">
    <source>
        <dbReference type="ARBA" id="ARBA00006485"/>
    </source>
</evidence>
<evidence type="ECO:0000256" key="10">
    <source>
        <dbReference type="ARBA" id="ARBA00023306"/>
    </source>
</evidence>
<reference evidence="16" key="1">
    <citation type="submission" date="2019-05" db="EMBL/GenBank/DDBJ databases">
        <title>Annotation for the trematode Fasciolopsis buski.</title>
        <authorList>
            <person name="Choi Y.-J."/>
        </authorList>
    </citation>
    <scope>NUCLEOTIDE SEQUENCE</scope>
    <source>
        <strain evidence="16">HT</strain>
        <tissue evidence="16">Whole worm</tissue>
    </source>
</reference>
<evidence type="ECO:0000256" key="8">
    <source>
        <dbReference type="ARBA" id="ARBA00022777"/>
    </source>
</evidence>
<feature type="compositionally biased region" description="Basic and acidic residues" evidence="14">
    <location>
        <begin position="541"/>
        <end position="551"/>
    </location>
</feature>
<dbReference type="PANTHER" id="PTHR24056:SF107">
    <property type="entry name" value="CYCLIN-DEPENDENT KINASE 11A-RELATED"/>
    <property type="match status" value="1"/>
</dbReference>
<dbReference type="Gene3D" id="3.30.200.20">
    <property type="entry name" value="Phosphorylase Kinase, domain 1"/>
    <property type="match status" value="1"/>
</dbReference>
<dbReference type="InterPro" id="IPR000719">
    <property type="entry name" value="Prot_kinase_dom"/>
</dbReference>
<dbReference type="SUPFAM" id="SSF56112">
    <property type="entry name" value="Protein kinase-like (PK-like)"/>
    <property type="match status" value="1"/>
</dbReference>
<keyword evidence="7" id="KW-0547">Nucleotide-binding</keyword>
<evidence type="ECO:0000256" key="13">
    <source>
        <dbReference type="ARBA" id="ARBA00079859"/>
    </source>
</evidence>
<accession>A0A8E0S3G7</accession>
<dbReference type="Proteomes" id="UP000728185">
    <property type="component" value="Unassembled WGS sequence"/>
</dbReference>
<feature type="compositionally biased region" description="Basic residues" evidence="14">
    <location>
        <begin position="280"/>
        <end position="289"/>
    </location>
</feature>
<feature type="domain" description="Protein kinase" evidence="15">
    <location>
        <begin position="643"/>
        <end position="929"/>
    </location>
</feature>
<evidence type="ECO:0000256" key="12">
    <source>
        <dbReference type="ARBA" id="ARBA00048367"/>
    </source>
</evidence>
<evidence type="ECO:0000313" key="16">
    <source>
        <dbReference type="EMBL" id="KAA0198076.1"/>
    </source>
</evidence>
<dbReference type="EC" id="2.7.11.22" evidence="3"/>
<feature type="compositionally biased region" description="Basic and acidic residues" evidence="14">
    <location>
        <begin position="30"/>
        <end position="41"/>
    </location>
</feature>
<feature type="compositionally biased region" description="Low complexity" evidence="14">
    <location>
        <begin position="509"/>
        <end position="520"/>
    </location>
</feature>
<dbReference type="InterPro" id="IPR045267">
    <property type="entry name" value="CDK11/PITSLRE_STKc"/>
</dbReference>
<feature type="compositionally biased region" description="Basic residues" evidence="14">
    <location>
        <begin position="257"/>
        <end position="268"/>
    </location>
</feature>
<dbReference type="Pfam" id="PF00069">
    <property type="entry name" value="Pkinase"/>
    <property type="match status" value="1"/>
</dbReference>
<feature type="region of interest" description="Disordered" evidence="14">
    <location>
        <begin position="1"/>
        <end position="630"/>
    </location>
</feature>
<comment type="similarity">
    <text evidence="2">Belongs to the protein kinase superfamily. CMGC Ser/Thr protein kinase family. CDC2/CDKX subfamily.</text>
</comment>
<feature type="compositionally biased region" description="Basic and acidic residues" evidence="14">
    <location>
        <begin position="230"/>
        <end position="241"/>
    </location>
</feature>
<feature type="compositionally biased region" description="Basic and acidic residues" evidence="14">
    <location>
        <begin position="180"/>
        <end position="209"/>
    </location>
</feature>
<dbReference type="GO" id="GO:0004693">
    <property type="term" value="F:cyclin-dependent protein serine/threonine kinase activity"/>
    <property type="evidence" value="ECO:0007669"/>
    <property type="project" value="UniProtKB-EC"/>
</dbReference>
<keyword evidence="17" id="KW-1185">Reference proteome</keyword>
<dbReference type="CDD" id="cd07843">
    <property type="entry name" value="STKc_CDC2L1"/>
    <property type="match status" value="1"/>
</dbReference>
<feature type="compositionally biased region" description="Acidic residues" evidence="14">
    <location>
        <begin position="577"/>
        <end position="596"/>
    </location>
</feature>
<gene>
    <name evidence="16" type="ORF">FBUS_04004</name>
</gene>
<dbReference type="PANTHER" id="PTHR24056">
    <property type="entry name" value="CELL DIVISION PROTEIN KINASE"/>
    <property type="match status" value="1"/>
</dbReference>
<keyword evidence="9" id="KW-0067">ATP-binding</keyword>
<feature type="compositionally biased region" description="Basic and acidic residues" evidence="14">
    <location>
        <begin position="445"/>
        <end position="456"/>
    </location>
</feature>
<dbReference type="InterPro" id="IPR050108">
    <property type="entry name" value="CDK"/>
</dbReference>
<evidence type="ECO:0000256" key="7">
    <source>
        <dbReference type="ARBA" id="ARBA00022741"/>
    </source>
</evidence>
<protein>
    <recommendedName>
        <fullName evidence="3">cyclin-dependent kinase</fullName>
        <ecNumber evidence="3">2.7.11.22</ecNumber>
    </recommendedName>
    <alternativeName>
        <fullName evidence="13">Galactosyltransferase-associated protein kinase p58/GTA</fullName>
    </alternativeName>
</protein>
<keyword evidence="4" id="KW-0723">Serine/threonine-protein kinase</keyword>
<dbReference type="OrthoDB" id="647at2759"/>
<evidence type="ECO:0000259" key="15">
    <source>
        <dbReference type="PROSITE" id="PS50011"/>
    </source>
</evidence>
<feature type="compositionally biased region" description="Basic and acidic residues" evidence="14">
    <location>
        <begin position="78"/>
        <end position="111"/>
    </location>
</feature>
<evidence type="ECO:0000256" key="6">
    <source>
        <dbReference type="ARBA" id="ARBA00022679"/>
    </source>
</evidence>
<proteinExistence type="inferred from homology"/>
<feature type="compositionally biased region" description="Basic and acidic residues" evidence="14">
    <location>
        <begin position="145"/>
        <end position="161"/>
    </location>
</feature>
<comment type="caution">
    <text evidence="16">The sequence shown here is derived from an EMBL/GenBank/DDBJ whole genome shotgun (WGS) entry which is preliminary data.</text>
</comment>
<comment type="catalytic activity">
    <reaction evidence="11">
        <text>L-threonyl-[protein] + ATP = O-phospho-L-threonyl-[protein] + ADP + H(+)</text>
        <dbReference type="Rhea" id="RHEA:46608"/>
        <dbReference type="Rhea" id="RHEA-COMP:11060"/>
        <dbReference type="Rhea" id="RHEA-COMP:11605"/>
        <dbReference type="ChEBI" id="CHEBI:15378"/>
        <dbReference type="ChEBI" id="CHEBI:30013"/>
        <dbReference type="ChEBI" id="CHEBI:30616"/>
        <dbReference type="ChEBI" id="CHEBI:61977"/>
        <dbReference type="ChEBI" id="CHEBI:456216"/>
        <dbReference type="EC" id="2.7.11.22"/>
    </reaction>
</comment>
<name>A0A8E0S3G7_9TREM</name>
<dbReference type="InterPro" id="IPR008271">
    <property type="entry name" value="Ser/Thr_kinase_AS"/>
</dbReference>
<feature type="compositionally biased region" description="Basic and acidic residues" evidence="14">
    <location>
        <begin position="292"/>
        <end position="316"/>
    </location>
</feature>
<keyword evidence="16" id="KW-0132">Cell division</keyword>
<feature type="compositionally biased region" description="Basic and acidic residues" evidence="14">
    <location>
        <begin position="269"/>
        <end position="279"/>
    </location>
</feature>
<keyword evidence="6" id="KW-0808">Transferase</keyword>
<dbReference type="AlphaFoldDB" id="A0A8E0S3G7"/>
<feature type="compositionally biased region" description="Basic residues" evidence="14">
    <location>
        <begin position="355"/>
        <end position="366"/>
    </location>
</feature>
<keyword evidence="8" id="KW-0418">Kinase</keyword>
<evidence type="ECO:0000256" key="3">
    <source>
        <dbReference type="ARBA" id="ARBA00012425"/>
    </source>
</evidence>
<feature type="compositionally biased region" description="Low complexity" evidence="14">
    <location>
        <begin position="329"/>
        <end position="345"/>
    </location>
</feature>
<feature type="compositionally biased region" description="Polar residues" evidence="14">
    <location>
        <begin position="210"/>
        <end position="223"/>
    </location>
</feature>
<dbReference type="GO" id="GO:0051301">
    <property type="term" value="P:cell division"/>
    <property type="evidence" value="ECO:0007669"/>
    <property type="project" value="UniProtKB-KW"/>
</dbReference>
<dbReference type="GO" id="GO:0005634">
    <property type="term" value="C:nucleus"/>
    <property type="evidence" value="ECO:0007669"/>
    <property type="project" value="TreeGrafter"/>
</dbReference>
<keyword evidence="10" id="KW-0131">Cell cycle</keyword>
<feature type="compositionally biased region" description="Acidic residues" evidence="14">
    <location>
        <begin position="9"/>
        <end position="20"/>
    </location>
</feature>
<dbReference type="InterPro" id="IPR011009">
    <property type="entry name" value="Kinase-like_dom_sf"/>
</dbReference>
<dbReference type="GO" id="GO:0005524">
    <property type="term" value="F:ATP binding"/>
    <property type="evidence" value="ECO:0007669"/>
    <property type="project" value="UniProtKB-KW"/>
</dbReference>